<sequence>MRHALVGVLALAACAVPAGATSLLAVGEWITDAPPHVLEHVGMRLAPLFPERSVPCGTTVPTTAGPDRRRRTGPGGRPLARRPPQPNPGPAA</sequence>
<feature type="compositionally biased region" description="Pro residues" evidence="1">
    <location>
        <begin position="81"/>
        <end position="92"/>
    </location>
</feature>
<evidence type="ECO:0000313" key="4">
    <source>
        <dbReference type="Proteomes" id="UP001597058"/>
    </source>
</evidence>
<proteinExistence type="predicted"/>
<dbReference type="RefSeq" id="WP_381331501.1">
    <property type="nucleotide sequence ID" value="NZ_JBHTMM010000413.1"/>
</dbReference>
<keyword evidence="2" id="KW-0732">Signal</keyword>
<comment type="caution">
    <text evidence="3">The sequence shown here is derived from an EMBL/GenBank/DDBJ whole genome shotgun (WGS) entry which is preliminary data.</text>
</comment>
<feature type="chain" id="PRO_5046675900" evidence="2">
    <location>
        <begin position="21"/>
        <end position="92"/>
    </location>
</feature>
<dbReference type="Proteomes" id="UP001597058">
    <property type="component" value="Unassembled WGS sequence"/>
</dbReference>
<feature type="signal peptide" evidence="2">
    <location>
        <begin position="1"/>
        <end position="20"/>
    </location>
</feature>
<dbReference type="EMBL" id="JBHTMM010000413">
    <property type="protein sequence ID" value="MFD1313969.1"/>
    <property type="molecule type" value="Genomic_DNA"/>
</dbReference>
<feature type="region of interest" description="Disordered" evidence="1">
    <location>
        <begin position="51"/>
        <end position="92"/>
    </location>
</feature>
<organism evidence="3 4">
    <name type="scientific">Streptomyces kaempferi</name>
    <dbReference type="NCBI Taxonomy" id="333725"/>
    <lineage>
        <taxon>Bacteria</taxon>
        <taxon>Bacillati</taxon>
        <taxon>Actinomycetota</taxon>
        <taxon>Actinomycetes</taxon>
        <taxon>Kitasatosporales</taxon>
        <taxon>Streptomycetaceae</taxon>
        <taxon>Streptomyces</taxon>
    </lineage>
</organism>
<keyword evidence="4" id="KW-1185">Reference proteome</keyword>
<accession>A0ABW3XZS8</accession>
<protein>
    <submittedName>
        <fullName evidence="3">Transposase family protein</fullName>
    </submittedName>
</protein>
<evidence type="ECO:0000313" key="3">
    <source>
        <dbReference type="EMBL" id="MFD1313969.1"/>
    </source>
</evidence>
<reference evidence="4" key="1">
    <citation type="journal article" date="2019" name="Int. J. Syst. Evol. Microbiol.">
        <title>The Global Catalogue of Microorganisms (GCM) 10K type strain sequencing project: providing services to taxonomists for standard genome sequencing and annotation.</title>
        <authorList>
            <consortium name="The Broad Institute Genomics Platform"/>
            <consortium name="The Broad Institute Genome Sequencing Center for Infectious Disease"/>
            <person name="Wu L."/>
            <person name="Ma J."/>
        </authorList>
    </citation>
    <scope>NUCLEOTIDE SEQUENCE [LARGE SCALE GENOMIC DNA]</scope>
    <source>
        <strain evidence="4">CGMCC 4.7020</strain>
    </source>
</reference>
<gene>
    <name evidence="3" type="ORF">ACFQ5X_51170</name>
</gene>
<feature type="non-terminal residue" evidence="3">
    <location>
        <position position="92"/>
    </location>
</feature>
<evidence type="ECO:0000256" key="2">
    <source>
        <dbReference type="SAM" id="SignalP"/>
    </source>
</evidence>
<evidence type="ECO:0000256" key="1">
    <source>
        <dbReference type="SAM" id="MobiDB-lite"/>
    </source>
</evidence>
<name>A0ABW3XZS8_9ACTN</name>